<feature type="compositionally biased region" description="Basic and acidic residues" evidence="1">
    <location>
        <begin position="7"/>
        <end position="19"/>
    </location>
</feature>
<evidence type="ECO:0000313" key="4">
    <source>
        <dbReference type="Proteomes" id="UP000594262"/>
    </source>
</evidence>
<dbReference type="SUPFAM" id="SSF47923">
    <property type="entry name" value="Ypt/Rab-GAP domain of gyp1p"/>
    <property type="match status" value="1"/>
</dbReference>
<name>A0A7M5XQA3_9CNID</name>
<dbReference type="Pfam" id="PF23440">
    <property type="entry name" value="BROMI_C"/>
    <property type="match status" value="1"/>
</dbReference>
<dbReference type="Gene3D" id="1.10.472.80">
    <property type="entry name" value="Ypt/Rab-GAP domain of gyp1p, domain 3"/>
    <property type="match status" value="1"/>
</dbReference>
<organism evidence="3 4">
    <name type="scientific">Clytia hemisphaerica</name>
    <dbReference type="NCBI Taxonomy" id="252671"/>
    <lineage>
        <taxon>Eukaryota</taxon>
        <taxon>Metazoa</taxon>
        <taxon>Cnidaria</taxon>
        <taxon>Hydrozoa</taxon>
        <taxon>Hydroidolina</taxon>
        <taxon>Leptothecata</taxon>
        <taxon>Obeliida</taxon>
        <taxon>Clytiidae</taxon>
        <taxon>Clytia</taxon>
    </lineage>
</organism>
<dbReference type="AlphaFoldDB" id="A0A7M5XQA3"/>
<keyword evidence="4" id="KW-1185">Reference proteome</keyword>
<dbReference type="RefSeq" id="XP_066926382.1">
    <property type="nucleotide sequence ID" value="XM_067070281.1"/>
</dbReference>
<dbReference type="InterPro" id="IPR055392">
    <property type="entry name" value="BROMI_C"/>
</dbReference>
<evidence type="ECO:0000259" key="2">
    <source>
        <dbReference type="Pfam" id="PF23440"/>
    </source>
</evidence>
<dbReference type="InterPro" id="IPR035969">
    <property type="entry name" value="Rab-GAP_TBC_sf"/>
</dbReference>
<proteinExistence type="predicted"/>
<dbReference type="GeneID" id="136813789"/>
<protein>
    <recommendedName>
        <fullName evidence="2">BROMI C-terminal Rab TBC-like domain-containing protein</fullName>
    </recommendedName>
</protein>
<reference evidence="3" key="1">
    <citation type="submission" date="2021-01" db="UniProtKB">
        <authorList>
            <consortium name="EnsemblMetazoa"/>
        </authorList>
    </citation>
    <scope>IDENTIFICATION</scope>
</reference>
<dbReference type="EnsemblMetazoa" id="CLYHEMT026319.1">
    <property type="protein sequence ID" value="CLYHEMP026319.1"/>
    <property type="gene ID" value="CLYHEMG026319"/>
</dbReference>
<feature type="region of interest" description="Disordered" evidence="1">
    <location>
        <begin position="1"/>
        <end position="25"/>
    </location>
</feature>
<evidence type="ECO:0000313" key="3">
    <source>
        <dbReference type="EnsemblMetazoa" id="CLYHEMP026319.1"/>
    </source>
</evidence>
<evidence type="ECO:0000256" key="1">
    <source>
        <dbReference type="SAM" id="MobiDB-lite"/>
    </source>
</evidence>
<sequence>MQTSSPREIESQKSSNERSPKKKSLLRMEESVAIDMLVRYGLSLRRLSSQDECTERLKKLLSIMKNHWSTKGHVMEYKGFDWLMGILFLIFKGDEGRTFGVLKSLSTHEDASFIWPSLAMVKEQALHVDAKLFHWIEYILERELPHVSAAFRISGLPPSQICQLWRQQCFLNFLNFQDIQLFIVMCLTMGHDFHVYFMLSLFRHSKRDILQQSQEENLLLTLRTMPFNGYQLHEHVDFFLEIQEKYSSDILNDFL</sequence>
<dbReference type="Proteomes" id="UP000594262">
    <property type="component" value="Unplaced"/>
</dbReference>
<accession>A0A7M5XQA3</accession>
<feature type="domain" description="BROMI C-terminal Rab TBC-like" evidence="2">
    <location>
        <begin position="14"/>
        <end position="253"/>
    </location>
</feature>
<dbReference type="OrthoDB" id="1668230at2759"/>